<comment type="caution">
    <text evidence="1">The sequence shown here is derived from an EMBL/GenBank/DDBJ whole genome shotgun (WGS) entry which is preliminary data.</text>
</comment>
<keyword evidence="2" id="KW-1185">Reference proteome</keyword>
<proteinExistence type="predicted"/>
<dbReference type="EMBL" id="JBBNAE010000004">
    <property type="protein sequence ID" value="KAK9129480.1"/>
    <property type="molecule type" value="Genomic_DNA"/>
</dbReference>
<dbReference type="SUPFAM" id="SSF49870">
    <property type="entry name" value="Osmotin, thaumatin-like protein"/>
    <property type="match status" value="1"/>
</dbReference>
<dbReference type="InterPro" id="IPR037176">
    <property type="entry name" value="Osmotin/thaumatin-like_sf"/>
</dbReference>
<evidence type="ECO:0000313" key="2">
    <source>
        <dbReference type="Proteomes" id="UP001417504"/>
    </source>
</evidence>
<name>A0AAP0JAA1_9MAGN</name>
<reference evidence="1 2" key="1">
    <citation type="submission" date="2024-01" db="EMBL/GenBank/DDBJ databases">
        <title>Genome assemblies of Stephania.</title>
        <authorList>
            <person name="Yang L."/>
        </authorList>
    </citation>
    <scope>NUCLEOTIDE SEQUENCE [LARGE SCALE GENOMIC DNA]</scope>
    <source>
        <strain evidence="1">QJT</strain>
        <tissue evidence="1">Leaf</tissue>
    </source>
</reference>
<dbReference type="Proteomes" id="UP001417504">
    <property type="component" value="Unassembled WGS sequence"/>
</dbReference>
<dbReference type="PANTHER" id="PTHR31048">
    <property type="entry name" value="OS03G0233200 PROTEIN"/>
    <property type="match status" value="1"/>
</dbReference>
<evidence type="ECO:0000313" key="1">
    <source>
        <dbReference type="EMBL" id="KAK9129480.1"/>
    </source>
</evidence>
<dbReference type="Gene3D" id="2.60.110.10">
    <property type="entry name" value="Thaumatin"/>
    <property type="match status" value="1"/>
</dbReference>
<dbReference type="InterPro" id="IPR001938">
    <property type="entry name" value="Thaumatin"/>
</dbReference>
<dbReference type="AlphaFoldDB" id="A0AAP0JAA1"/>
<organism evidence="1 2">
    <name type="scientific">Stephania japonica</name>
    <dbReference type="NCBI Taxonomy" id="461633"/>
    <lineage>
        <taxon>Eukaryota</taxon>
        <taxon>Viridiplantae</taxon>
        <taxon>Streptophyta</taxon>
        <taxon>Embryophyta</taxon>
        <taxon>Tracheophyta</taxon>
        <taxon>Spermatophyta</taxon>
        <taxon>Magnoliopsida</taxon>
        <taxon>Ranunculales</taxon>
        <taxon>Menispermaceae</taxon>
        <taxon>Menispermoideae</taxon>
        <taxon>Cissampelideae</taxon>
        <taxon>Stephania</taxon>
    </lineage>
</organism>
<sequence length="118" mass="12199">MLVVPHGGSGGNCSTTGCVVDLNGACPAELKVVSSAVGGRDVACRSACEAFQQPQYCCSGDKKASQSQNPQAADLPLYNSTMVFLGGQDLSAAAHRGSFLPIMVAVVGAMWRLSELMF</sequence>
<dbReference type="PROSITE" id="PS51367">
    <property type="entry name" value="THAUMATIN_2"/>
    <property type="match status" value="1"/>
</dbReference>
<gene>
    <name evidence="1" type="ORF">Sjap_009967</name>
</gene>
<dbReference type="Pfam" id="PF00314">
    <property type="entry name" value="Thaumatin"/>
    <property type="match status" value="1"/>
</dbReference>
<protein>
    <submittedName>
        <fullName evidence="1">Uncharacterized protein</fullName>
    </submittedName>
</protein>
<accession>A0AAP0JAA1</accession>